<dbReference type="AlphaFoldDB" id="A0A0F4QV60"/>
<dbReference type="Pfam" id="PF02668">
    <property type="entry name" value="TauD"/>
    <property type="match status" value="1"/>
</dbReference>
<dbReference type="PANTHER" id="PTHR10696">
    <property type="entry name" value="GAMMA-BUTYROBETAINE HYDROXYLASE-RELATED"/>
    <property type="match status" value="1"/>
</dbReference>
<dbReference type="InterPro" id="IPR050411">
    <property type="entry name" value="AlphaKG_dependent_hydroxylases"/>
</dbReference>
<dbReference type="EMBL" id="JXYA01000011">
    <property type="protein sequence ID" value="KJZ11135.1"/>
    <property type="molecule type" value="Genomic_DNA"/>
</dbReference>
<dbReference type="GO" id="GO:0016706">
    <property type="term" value="F:2-oxoglutarate-dependent dioxygenase activity"/>
    <property type="evidence" value="ECO:0007669"/>
    <property type="project" value="UniProtKB-ARBA"/>
</dbReference>
<sequence>MNSELHTNPGEPVDFKSNLKLLQVERNDMKTMEWVTENGAFIEQQLKQCGALLVRGLNVSSSKQFAGILERVFGGELIDYTYRSTPRTELKSKIYTTTEYHADKQILLHNENAYSNQWPLRIGFLCMLPSQTGGETPICDSRVIYKALPKEIVEEFERKKVRYVRNYGSMDLPWSEVFQTDNKKEVEHFCQLNNIGFEWTGESELRTFQINEASKVHPHTKEKVWFNQAHLYHITSLDEDERNNLLTIVGEDCLPRNAYFGDGTDIDPQVLDIIRNVYKENIIAFPWQKNDLLLLDNMLFAHGRNAYSGERKVLVGMSQPFSAA</sequence>
<dbReference type="OrthoDB" id="9769888at2"/>
<evidence type="ECO:0000256" key="2">
    <source>
        <dbReference type="ARBA" id="ARBA00023002"/>
    </source>
</evidence>
<evidence type="ECO:0000313" key="5">
    <source>
        <dbReference type="EMBL" id="KJZ11135.1"/>
    </source>
</evidence>
<proteinExistence type="predicted"/>
<dbReference type="PANTHER" id="PTHR10696:SF56">
    <property type="entry name" value="TAUD_TFDA-LIKE DOMAIN-CONTAINING PROTEIN"/>
    <property type="match status" value="1"/>
</dbReference>
<accession>A0A0F4QV60</accession>
<dbReference type="Proteomes" id="UP000033452">
    <property type="component" value="Unassembled WGS sequence"/>
</dbReference>
<organism evidence="5 6">
    <name type="scientific">Pseudoalteromonas rubra</name>
    <dbReference type="NCBI Taxonomy" id="43658"/>
    <lineage>
        <taxon>Bacteria</taxon>
        <taxon>Pseudomonadati</taxon>
        <taxon>Pseudomonadota</taxon>
        <taxon>Gammaproteobacteria</taxon>
        <taxon>Alteromonadales</taxon>
        <taxon>Pseudoalteromonadaceae</taxon>
        <taxon>Pseudoalteromonas</taxon>
    </lineage>
</organism>
<dbReference type="PATRIC" id="fig|43658.5.peg.1336"/>
<comment type="cofactor">
    <cofactor evidence="1">
        <name>Fe(2+)</name>
        <dbReference type="ChEBI" id="CHEBI:29033"/>
    </cofactor>
</comment>
<dbReference type="Gene3D" id="3.60.130.10">
    <property type="entry name" value="Clavaminate synthase-like"/>
    <property type="match status" value="1"/>
</dbReference>
<dbReference type="GO" id="GO:0017000">
    <property type="term" value="P:antibiotic biosynthetic process"/>
    <property type="evidence" value="ECO:0007669"/>
    <property type="project" value="UniProtKB-KW"/>
</dbReference>
<protein>
    <submittedName>
        <fullName evidence="5">Taurine catabolism dioxygenase TauD</fullName>
    </submittedName>
</protein>
<keyword evidence="5" id="KW-0223">Dioxygenase</keyword>
<dbReference type="SUPFAM" id="SSF51197">
    <property type="entry name" value="Clavaminate synthase-like"/>
    <property type="match status" value="1"/>
</dbReference>
<keyword evidence="6" id="KW-1185">Reference proteome</keyword>
<evidence type="ECO:0000256" key="3">
    <source>
        <dbReference type="ARBA" id="ARBA00023194"/>
    </source>
</evidence>
<evidence type="ECO:0000259" key="4">
    <source>
        <dbReference type="Pfam" id="PF02668"/>
    </source>
</evidence>
<evidence type="ECO:0000256" key="1">
    <source>
        <dbReference type="ARBA" id="ARBA00001954"/>
    </source>
</evidence>
<name>A0A0F4QV60_9GAMM</name>
<feature type="domain" description="TauD/TfdA-like" evidence="4">
    <location>
        <begin position="34"/>
        <end position="316"/>
    </location>
</feature>
<evidence type="ECO:0000313" key="6">
    <source>
        <dbReference type="Proteomes" id="UP000033452"/>
    </source>
</evidence>
<reference evidence="5 6" key="1">
    <citation type="journal article" date="2015" name="BMC Genomics">
        <title>Genome mining reveals unlocked bioactive potential of marine Gram-negative bacteria.</title>
        <authorList>
            <person name="Machado H."/>
            <person name="Sonnenschein E.C."/>
            <person name="Melchiorsen J."/>
            <person name="Gram L."/>
        </authorList>
    </citation>
    <scope>NUCLEOTIDE SEQUENCE [LARGE SCALE GENOMIC DNA]</scope>
    <source>
        <strain evidence="5 6">S2471</strain>
    </source>
</reference>
<dbReference type="InterPro" id="IPR042098">
    <property type="entry name" value="TauD-like_sf"/>
</dbReference>
<dbReference type="RefSeq" id="WP_046004129.1">
    <property type="nucleotide sequence ID" value="NZ_JXYA01000011.1"/>
</dbReference>
<gene>
    <name evidence="5" type="ORF">TW77_06355</name>
</gene>
<comment type="caution">
    <text evidence="5">The sequence shown here is derived from an EMBL/GenBank/DDBJ whole genome shotgun (WGS) entry which is preliminary data.</text>
</comment>
<keyword evidence="3" id="KW-0045">Antibiotic biosynthesis</keyword>
<dbReference type="InterPro" id="IPR003819">
    <property type="entry name" value="TauD/TfdA-like"/>
</dbReference>
<keyword evidence="2" id="KW-0560">Oxidoreductase</keyword>